<reference evidence="2" key="1">
    <citation type="journal article" date="2014" name="Front. Microbiol.">
        <title>High frequency of phylogenetically diverse reductive dehalogenase-homologous genes in deep subseafloor sedimentary metagenomes.</title>
        <authorList>
            <person name="Kawai M."/>
            <person name="Futagami T."/>
            <person name="Toyoda A."/>
            <person name="Takaki Y."/>
            <person name="Nishi S."/>
            <person name="Hori S."/>
            <person name="Arai W."/>
            <person name="Tsubouchi T."/>
            <person name="Morono Y."/>
            <person name="Uchiyama I."/>
            <person name="Ito T."/>
            <person name="Fujiyama A."/>
            <person name="Inagaki F."/>
            <person name="Takami H."/>
        </authorList>
    </citation>
    <scope>NUCLEOTIDE SEQUENCE</scope>
    <source>
        <strain evidence="2">Expedition CK06-06</strain>
    </source>
</reference>
<dbReference type="InterPro" id="IPR012334">
    <property type="entry name" value="Pectin_lyas_fold"/>
</dbReference>
<evidence type="ECO:0000259" key="1">
    <source>
        <dbReference type="Pfam" id="PF05048"/>
    </source>
</evidence>
<dbReference type="InterPro" id="IPR016181">
    <property type="entry name" value="Acyl_CoA_acyltransferase"/>
</dbReference>
<accession>X1RW82</accession>
<dbReference type="InterPro" id="IPR007742">
    <property type="entry name" value="NosD_dom"/>
</dbReference>
<dbReference type="SUPFAM" id="SSF51126">
    <property type="entry name" value="Pectin lyase-like"/>
    <property type="match status" value="1"/>
</dbReference>
<dbReference type="Pfam" id="PF05048">
    <property type="entry name" value="NosD"/>
    <property type="match status" value="1"/>
</dbReference>
<comment type="caution">
    <text evidence="2">The sequence shown here is derived from an EMBL/GenBank/DDBJ whole genome shotgun (WGS) entry which is preliminary data.</text>
</comment>
<dbReference type="AlphaFoldDB" id="X1RW82"/>
<dbReference type="Gene3D" id="2.160.20.10">
    <property type="entry name" value="Single-stranded right-handed beta-helix, Pectin lyase-like"/>
    <property type="match status" value="1"/>
</dbReference>
<dbReference type="InterPro" id="IPR006626">
    <property type="entry name" value="PbH1"/>
</dbReference>
<name>X1RW82_9ZZZZ</name>
<dbReference type="EMBL" id="BARW01000947">
    <property type="protein sequence ID" value="GAI71196.1"/>
    <property type="molecule type" value="Genomic_DNA"/>
</dbReference>
<dbReference type="SUPFAM" id="SSF55729">
    <property type="entry name" value="Acyl-CoA N-acyltransferases (Nat)"/>
    <property type="match status" value="1"/>
</dbReference>
<dbReference type="InterPro" id="IPR011050">
    <property type="entry name" value="Pectin_lyase_fold/virulence"/>
</dbReference>
<feature type="domain" description="Periplasmic copper-binding protein NosD beta helix" evidence="1">
    <location>
        <begin position="187"/>
        <end position="285"/>
    </location>
</feature>
<feature type="non-terminal residue" evidence="2">
    <location>
        <position position="286"/>
    </location>
</feature>
<protein>
    <recommendedName>
        <fullName evidence="1">Periplasmic copper-binding protein NosD beta helix domain-containing protein</fullName>
    </recommendedName>
</protein>
<dbReference type="InterPro" id="IPR022441">
    <property type="entry name" value="Para_beta_helix_rpt-2"/>
</dbReference>
<sequence>MITQDVIQYPVIPYKKLRPNTVEEFLEIFEDVLDLDLKNGMELDFLIDTKLGSDKISPTLVLAKPKDAKIIASICKEVYDGTYPYKEIEDEYMVKKMIESPDNHFILFEIDGEVAGCFRCALDFEHKKGYSGGFMVKNNNRSGIDLYDSDYSNISGNTANNSCWGIKLSSSDYNNISGNAANNNDLAGIKLSVSNNNALSGNAANNNYRGIYLDCSDYNNISGNTVKNNRYGIYLGNNNNNTVSGNNANYNSYGIALLNSYYTTISGNTANYNGYGIEIAISDGND</sequence>
<organism evidence="2">
    <name type="scientific">marine sediment metagenome</name>
    <dbReference type="NCBI Taxonomy" id="412755"/>
    <lineage>
        <taxon>unclassified sequences</taxon>
        <taxon>metagenomes</taxon>
        <taxon>ecological metagenomes</taxon>
    </lineage>
</organism>
<dbReference type="SMART" id="SM00710">
    <property type="entry name" value="PbH1"/>
    <property type="match status" value="6"/>
</dbReference>
<evidence type="ECO:0000313" key="2">
    <source>
        <dbReference type="EMBL" id="GAI71196.1"/>
    </source>
</evidence>
<proteinExistence type="predicted"/>
<gene>
    <name evidence="2" type="ORF">S12H4_03395</name>
</gene>
<dbReference type="NCBIfam" id="TIGR03804">
    <property type="entry name" value="para_beta_helix"/>
    <property type="match status" value="3"/>
</dbReference>